<organism evidence="17">
    <name type="scientific">uncultured Solirubrobacteraceae bacterium</name>
    <dbReference type="NCBI Taxonomy" id="1162706"/>
    <lineage>
        <taxon>Bacteria</taxon>
        <taxon>Bacillati</taxon>
        <taxon>Actinomycetota</taxon>
        <taxon>Thermoleophilia</taxon>
        <taxon>Solirubrobacterales</taxon>
        <taxon>Solirubrobacteraceae</taxon>
        <taxon>environmental samples</taxon>
    </lineage>
</organism>
<dbReference type="EMBL" id="CADCVR010000019">
    <property type="protein sequence ID" value="CAA9478325.1"/>
    <property type="molecule type" value="Genomic_DNA"/>
</dbReference>
<comment type="subcellular location">
    <subcellularLocation>
        <location evidence="1 14">Cell membrane</location>
        <topology evidence="1 14">Single-pass membrane protein</topology>
    </subcellularLocation>
</comment>
<dbReference type="CDD" id="cd06503">
    <property type="entry name" value="ATP-synt_Fo_b"/>
    <property type="match status" value="1"/>
</dbReference>
<evidence type="ECO:0000256" key="2">
    <source>
        <dbReference type="ARBA" id="ARBA00005513"/>
    </source>
</evidence>
<dbReference type="NCBIfam" id="TIGR01144">
    <property type="entry name" value="ATP_synt_b"/>
    <property type="match status" value="1"/>
</dbReference>
<evidence type="ECO:0000256" key="14">
    <source>
        <dbReference type="HAMAP-Rule" id="MF_01398"/>
    </source>
</evidence>
<evidence type="ECO:0000256" key="8">
    <source>
        <dbReference type="ARBA" id="ARBA00022989"/>
    </source>
</evidence>
<evidence type="ECO:0000256" key="16">
    <source>
        <dbReference type="SAM" id="Coils"/>
    </source>
</evidence>
<evidence type="ECO:0000256" key="15">
    <source>
        <dbReference type="RuleBase" id="RU003848"/>
    </source>
</evidence>
<evidence type="ECO:0000256" key="4">
    <source>
        <dbReference type="ARBA" id="ARBA00022475"/>
    </source>
</evidence>
<comment type="function">
    <text evidence="12 14">F(1)F(0) ATP synthase produces ATP from ADP in the presence of a proton or sodium gradient. F-type ATPases consist of two structural domains, F(1) containing the extramembraneous catalytic core and F(0) containing the membrane proton channel, linked together by a central stalk and a peripheral stalk. During catalysis, ATP synthesis in the catalytic domain of F(1) is coupled via a rotary mechanism of the central stalk subunits to proton translocation.</text>
</comment>
<evidence type="ECO:0000256" key="5">
    <source>
        <dbReference type="ARBA" id="ARBA00022547"/>
    </source>
</evidence>
<dbReference type="PANTHER" id="PTHR33445">
    <property type="entry name" value="ATP SYNTHASE SUBUNIT B', CHLOROPLASTIC"/>
    <property type="match status" value="1"/>
</dbReference>
<evidence type="ECO:0000256" key="12">
    <source>
        <dbReference type="ARBA" id="ARBA00025198"/>
    </source>
</evidence>
<keyword evidence="4 14" id="KW-1003">Cell membrane</keyword>
<evidence type="ECO:0000313" key="17">
    <source>
        <dbReference type="EMBL" id="CAA9478325.1"/>
    </source>
</evidence>
<evidence type="ECO:0000256" key="13">
    <source>
        <dbReference type="ARBA" id="ARBA00025830"/>
    </source>
</evidence>
<dbReference type="InterPro" id="IPR005864">
    <property type="entry name" value="ATP_synth_F0_bsu_bac"/>
</dbReference>
<name>A0A6J4RVK5_9ACTN</name>
<keyword evidence="16" id="KW-0175">Coiled coil</keyword>
<dbReference type="GO" id="GO:0045259">
    <property type="term" value="C:proton-transporting ATP synthase complex"/>
    <property type="evidence" value="ECO:0007669"/>
    <property type="project" value="UniProtKB-KW"/>
</dbReference>
<reference evidence="17" key="1">
    <citation type="submission" date="2020-02" db="EMBL/GenBank/DDBJ databases">
        <authorList>
            <person name="Meier V. D."/>
        </authorList>
    </citation>
    <scope>NUCLEOTIDE SEQUENCE</scope>
    <source>
        <strain evidence="17">AVDCRST_MAG53</strain>
    </source>
</reference>
<dbReference type="InterPro" id="IPR028987">
    <property type="entry name" value="ATP_synth_B-like_membr_sf"/>
</dbReference>
<dbReference type="AlphaFoldDB" id="A0A6J4RVK5"/>
<dbReference type="GO" id="GO:0046961">
    <property type="term" value="F:proton-transporting ATPase activity, rotational mechanism"/>
    <property type="evidence" value="ECO:0007669"/>
    <property type="project" value="TreeGrafter"/>
</dbReference>
<feature type="coiled-coil region" evidence="16">
    <location>
        <begin position="75"/>
        <end position="146"/>
    </location>
</feature>
<sequence length="197" mass="21610">MATVATSATAYVLGFVQGGGAAKEESSTFLVSPDLGLMLWTLLSFVTALFILRKYAFPKITEALDKRQHAIEDSIDTATRTKAEADELLAEYRERLKEARVQAEEIVTRARTAGASAERESAEAAKAKGEELMEQARKDIEAETRRAIGEIRSEVADLTVAATEKVTRKTLTAEDQKRLVDEALGELDFTALSGERR</sequence>
<keyword evidence="7 14" id="KW-0375">Hydrogen ion transport</keyword>
<keyword evidence="10 14" id="KW-0472">Membrane</keyword>
<comment type="subunit">
    <text evidence="13 14">F-type ATPases have 2 components, F(1) - the catalytic core - and F(0) - the membrane proton channel. F(1) has five subunits: alpha(3), beta(3), gamma(1), delta(1), epsilon(1). F(0) has three main subunits: a(1), b(2) and c(10-14). The alpha and beta chains form an alternating ring which encloses part of the gamma chain. F(1) is attached to F(0) by a central stalk formed by the gamma and epsilon chains, while a peripheral stalk is formed by the delta and b chains.</text>
</comment>
<proteinExistence type="inferred from homology"/>
<dbReference type="Pfam" id="PF00430">
    <property type="entry name" value="ATP-synt_B"/>
    <property type="match status" value="1"/>
</dbReference>
<evidence type="ECO:0000256" key="9">
    <source>
        <dbReference type="ARBA" id="ARBA00023065"/>
    </source>
</evidence>
<evidence type="ECO:0000256" key="6">
    <source>
        <dbReference type="ARBA" id="ARBA00022692"/>
    </source>
</evidence>
<evidence type="ECO:0000256" key="3">
    <source>
        <dbReference type="ARBA" id="ARBA00022448"/>
    </source>
</evidence>
<comment type="similarity">
    <text evidence="2 14 15">Belongs to the ATPase B chain family.</text>
</comment>
<gene>
    <name evidence="14" type="primary">atpF</name>
    <name evidence="17" type="ORF">AVDCRST_MAG53-590</name>
</gene>
<evidence type="ECO:0000256" key="11">
    <source>
        <dbReference type="ARBA" id="ARBA00023310"/>
    </source>
</evidence>
<keyword evidence="9 14" id="KW-0406">Ion transport</keyword>
<evidence type="ECO:0000256" key="1">
    <source>
        <dbReference type="ARBA" id="ARBA00004162"/>
    </source>
</evidence>
<dbReference type="HAMAP" id="MF_01398">
    <property type="entry name" value="ATP_synth_b_bprime"/>
    <property type="match status" value="1"/>
</dbReference>
<keyword evidence="11 14" id="KW-0066">ATP synthesis</keyword>
<evidence type="ECO:0000256" key="10">
    <source>
        <dbReference type="ARBA" id="ARBA00023136"/>
    </source>
</evidence>
<comment type="function">
    <text evidence="14">Component of the F(0) channel, it forms part of the peripheral stalk, linking F(1) to F(0).</text>
</comment>
<accession>A0A6J4RVK5</accession>
<dbReference type="PANTHER" id="PTHR33445:SF1">
    <property type="entry name" value="ATP SYNTHASE SUBUNIT B"/>
    <property type="match status" value="1"/>
</dbReference>
<keyword evidence="6 14" id="KW-0812">Transmembrane</keyword>
<keyword evidence="8 14" id="KW-1133">Transmembrane helix</keyword>
<dbReference type="GO" id="GO:0046933">
    <property type="term" value="F:proton-transporting ATP synthase activity, rotational mechanism"/>
    <property type="evidence" value="ECO:0007669"/>
    <property type="project" value="UniProtKB-UniRule"/>
</dbReference>
<dbReference type="InterPro" id="IPR002146">
    <property type="entry name" value="ATP_synth_b/b'su_bac/chlpt"/>
</dbReference>
<protein>
    <recommendedName>
        <fullName evidence="14">ATP synthase subunit b</fullName>
    </recommendedName>
    <alternativeName>
        <fullName evidence="14">ATP synthase F(0) sector subunit b</fullName>
    </alternativeName>
    <alternativeName>
        <fullName evidence="14">ATPase subunit I</fullName>
    </alternativeName>
    <alternativeName>
        <fullName evidence="14">F-type ATPase subunit b</fullName>
        <shortName evidence="14">F-ATPase subunit b</shortName>
    </alternativeName>
</protein>
<feature type="transmembrane region" description="Helical" evidence="14">
    <location>
        <begin position="37"/>
        <end position="57"/>
    </location>
</feature>
<evidence type="ECO:0000256" key="7">
    <source>
        <dbReference type="ARBA" id="ARBA00022781"/>
    </source>
</evidence>
<keyword evidence="3 14" id="KW-0813">Transport</keyword>
<dbReference type="SUPFAM" id="SSF81573">
    <property type="entry name" value="F1F0 ATP synthase subunit B, membrane domain"/>
    <property type="match status" value="1"/>
</dbReference>
<dbReference type="Gene3D" id="6.10.250.1580">
    <property type="match status" value="1"/>
</dbReference>
<dbReference type="InterPro" id="IPR050059">
    <property type="entry name" value="ATP_synthase_B_chain"/>
</dbReference>
<dbReference type="GO" id="GO:0005886">
    <property type="term" value="C:plasma membrane"/>
    <property type="evidence" value="ECO:0007669"/>
    <property type="project" value="UniProtKB-SubCell"/>
</dbReference>
<keyword evidence="5 14" id="KW-0138">CF(0)</keyword>